<evidence type="ECO:0000313" key="1">
    <source>
        <dbReference type="EMBL" id="KFI94671.1"/>
    </source>
</evidence>
<reference evidence="1 2" key="1">
    <citation type="submission" date="2014-03" db="EMBL/GenBank/DDBJ databases">
        <title>Genomics of Bifidobacteria.</title>
        <authorList>
            <person name="Ventura M."/>
            <person name="Milani C."/>
            <person name="Lugli G.A."/>
        </authorList>
    </citation>
    <scope>NUCLEOTIDE SEQUENCE [LARGE SCALE GENOMIC DNA]</scope>
    <source>
        <strain evidence="1 2">LMG 21589</strain>
    </source>
</reference>
<comment type="caution">
    <text evidence="1">The sequence shown here is derived from an EMBL/GenBank/DDBJ whole genome shotgun (WGS) entry which is preliminary data.</text>
</comment>
<name>A0A087DGM1_9BIFI</name>
<dbReference type="AlphaFoldDB" id="A0A087DGM1"/>
<keyword evidence="2" id="KW-1185">Reference proteome</keyword>
<dbReference type="STRING" id="158787.BSCA_0723"/>
<dbReference type="RefSeq" id="WP_156102373.1">
    <property type="nucleotide sequence ID" value="NZ_CAUPKV010000022.1"/>
</dbReference>
<sequence length="57" mass="6312">MTAITPRMLDMALRACAREDPRLYYSSDLDGGHADAIIDGDIDLTRLCAHINSFEEA</sequence>
<accession>A0A087DGM1</accession>
<organism evidence="1 2">
    <name type="scientific">Bifidobacterium scardovii</name>
    <dbReference type="NCBI Taxonomy" id="158787"/>
    <lineage>
        <taxon>Bacteria</taxon>
        <taxon>Bacillati</taxon>
        <taxon>Actinomycetota</taxon>
        <taxon>Actinomycetes</taxon>
        <taxon>Bifidobacteriales</taxon>
        <taxon>Bifidobacteriaceae</taxon>
        <taxon>Bifidobacterium</taxon>
    </lineage>
</organism>
<evidence type="ECO:0000313" key="2">
    <source>
        <dbReference type="Proteomes" id="UP000029033"/>
    </source>
</evidence>
<dbReference type="GeneID" id="85167127"/>
<protein>
    <submittedName>
        <fullName evidence="1">Uncharacterized protein</fullName>
    </submittedName>
</protein>
<dbReference type="EMBL" id="JGZO01000006">
    <property type="protein sequence ID" value="KFI94671.1"/>
    <property type="molecule type" value="Genomic_DNA"/>
</dbReference>
<gene>
    <name evidence="1" type="ORF">BSCA_0723</name>
</gene>
<proteinExistence type="predicted"/>
<dbReference type="Proteomes" id="UP000029033">
    <property type="component" value="Unassembled WGS sequence"/>
</dbReference>